<gene>
    <name evidence="2" type="ORF">SDC9_136740</name>
</gene>
<dbReference type="AlphaFoldDB" id="A0A645DKN9"/>
<feature type="compositionally biased region" description="Basic residues" evidence="1">
    <location>
        <begin position="57"/>
        <end position="66"/>
    </location>
</feature>
<sequence>MLVANLRIRQIGLCRVRLALDRYLLIVVVEDAREERERARKIDANVQQRTDRPVQPVHKRNHRRNGTNRQYGVFLRNDQPAARKIDQQRPNLRKGANQHDKPFSAAQFLERQFRHAFIYTYETIVLGLLARK</sequence>
<organism evidence="2">
    <name type="scientific">bioreactor metagenome</name>
    <dbReference type="NCBI Taxonomy" id="1076179"/>
    <lineage>
        <taxon>unclassified sequences</taxon>
        <taxon>metagenomes</taxon>
        <taxon>ecological metagenomes</taxon>
    </lineage>
</organism>
<protein>
    <submittedName>
        <fullName evidence="2">Uncharacterized protein</fullName>
    </submittedName>
</protein>
<dbReference type="EMBL" id="VSSQ01037033">
    <property type="protein sequence ID" value="MPM89628.1"/>
    <property type="molecule type" value="Genomic_DNA"/>
</dbReference>
<reference evidence="2" key="1">
    <citation type="submission" date="2019-08" db="EMBL/GenBank/DDBJ databases">
        <authorList>
            <person name="Kucharzyk K."/>
            <person name="Murdoch R.W."/>
            <person name="Higgins S."/>
            <person name="Loffler F."/>
        </authorList>
    </citation>
    <scope>NUCLEOTIDE SEQUENCE</scope>
</reference>
<name>A0A645DKN9_9ZZZZ</name>
<feature type="region of interest" description="Disordered" evidence="1">
    <location>
        <begin position="39"/>
        <end position="72"/>
    </location>
</feature>
<accession>A0A645DKN9</accession>
<evidence type="ECO:0000256" key="1">
    <source>
        <dbReference type="SAM" id="MobiDB-lite"/>
    </source>
</evidence>
<comment type="caution">
    <text evidence="2">The sequence shown here is derived from an EMBL/GenBank/DDBJ whole genome shotgun (WGS) entry which is preliminary data.</text>
</comment>
<evidence type="ECO:0000313" key="2">
    <source>
        <dbReference type="EMBL" id="MPM89628.1"/>
    </source>
</evidence>
<proteinExistence type="predicted"/>